<dbReference type="PROSITE" id="PS50112">
    <property type="entry name" value="PAS"/>
    <property type="match status" value="1"/>
</dbReference>
<dbReference type="InterPro" id="IPR036097">
    <property type="entry name" value="HisK_dim/P_sf"/>
</dbReference>
<organism evidence="3 4">
    <name type="scientific">Pedobacter antarcticus 4BY</name>
    <dbReference type="NCBI Taxonomy" id="1358423"/>
    <lineage>
        <taxon>Bacteria</taxon>
        <taxon>Pseudomonadati</taxon>
        <taxon>Bacteroidota</taxon>
        <taxon>Sphingobacteriia</taxon>
        <taxon>Sphingobacteriales</taxon>
        <taxon>Sphingobacteriaceae</taxon>
        <taxon>Pedobacter</taxon>
    </lineage>
</organism>
<keyword evidence="1" id="KW-0812">Transmembrane</keyword>
<feature type="domain" description="PAS" evidence="2">
    <location>
        <begin position="216"/>
        <end position="286"/>
    </location>
</feature>
<evidence type="ECO:0000256" key="1">
    <source>
        <dbReference type="SAM" id="Phobius"/>
    </source>
</evidence>
<dbReference type="InterPro" id="IPR052155">
    <property type="entry name" value="Biofilm_reg_signaling"/>
</dbReference>
<dbReference type="PANTHER" id="PTHR44757">
    <property type="entry name" value="DIGUANYLATE CYCLASE DGCP"/>
    <property type="match status" value="1"/>
</dbReference>
<dbReference type="CDD" id="cd00130">
    <property type="entry name" value="PAS"/>
    <property type="match status" value="1"/>
</dbReference>
<keyword evidence="1" id="KW-1133">Transmembrane helix</keyword>
<dbReference type="RefSeq" id="WP_051760140.1">
    <property type="nucleotide sequence ID" value="NZ_JNFF01000104.1"/>
</dbReference>
<dbReference type="Gene3D" id="3.30.450.20">
    <property type="entry name" value="PAS domain"/>
    <property type="match status" value="1"/>
</dbReference>
<feature type="transmembrane region" description="Helical" evidence="1">
    <location>
        <begin position="96"/>
        <end position="112"/>
    </location>
</feature>
<name>A0A081PDP0_9SPHI</name>
<dbReference type="AlphaFoldDB" id="A0A081PDP0"/>
<protein>
    <recommendedName>
        <fullName evidence="2">PAS domain-containing protein</fullName>
    </recommendedName>
</protein>
<dbReference type="Pfam" id="PF13426">
    <property type="entry name" value="PAS_9"/>
    <property type="match status" value="1"/>
</dbReference>
<dbReference type="InterPro" id="IPR035965">
    <property type="entry name" value="PAS-like_dom_sf"/>
</dbReference>
<dbReference type="OrthoDB" id="6231665at2"/>
<dbReference type="SMART" id="SM00091">
    <property type="entry name" value="PAS"/>
    <property type="match status" value="1"/>
</dbReference>
<dbReference type="eggNOG" id="COG0784">
    <property type="taxonomic scope" value="Bacteria"/>
</dbReference>
<dbReference type="EMBL" id="JNFF01000104">
    <property type="protein sequence ID" value="KEQ28813.1"/>
    <property type="molecule type" value="Genomic_DNA"/>
</dbReference>
<sequence>MTGLKKYWWRFKALIESAVLLHPDHKEADHVFWRKRLFTNTITYGLIFSIIVMVSSMTYSFFAGSYFVQYFNIIFVVTLIPIIFNKKIMIQTRKVIALFLLYVLAIVYIAFLGSEGPGALYLIVLTIFSTMIFPRPAAYWLVGVNALICAGFGLVIYYKIFDSPLLYSYDLPLWVSYSGNLIFVSLLSVMLVSKVLKGLEQTIQKEATLAVKLNASEKYYRNTFEANPVPMYVFDMETSRFLHVNNAACEKYGYSREEFLSMKITDIRPESEHSKLMDLTSMIRNRDYSGILIHRKKNSEVFPVEIETNLIHFEDKEARLVLATDVSERINYIKEIERQNQDLREIAWIQSHLVRAPLANIMSLTEFLIKYPGEDTKETLTFLNDSSQKLNMAIKSIIGQADGSGLS</sequence>
<keyword evidence="1" id="KW-0472">Membrane</keyword>
<feature type="transmembrane region" description="Helical" evidence="1">
    <location>
        <begin position="42"/>
        <end position="61"/>
    </location>
</feature>
<proteinExistence type="predicted"/>
<feature type="transmembrane region" description="Helical" evidence="1">
    <location>
        <begin position="67"/>
        <end position="84"/>
    </location>
</feature>
<dbReference type="SUPFAM" id="SSF55785">
    <property type="entry name" value="PYP-like sensor domain (PAS domain)"/>
    <property type="match status" value="1"/>
</dbReference>
<evidence type="ECO:0000313" key="3">
    <source>
        <dbReference type="EMBL" id="KEQ28813.1"/>
    </source>
</evidence>
<feature type="transmembrane region" description="Helical" evidence="1">
    <location>
        <begin position="118"/>
        <end position="133"/>
    </location>
</feature>
<dbReference type="InterPro" id="IPR048437">
    <property type="entry name" value="MASE11"/>
</dbReference>
<reference evidence="3 4" key="1">
    <citation type="journal article" date="1992" name="Int. J. Syst. Bacteriol.">
        <title>Sphingobacterium antarcticus sp. nov. a Psychrotrophic Bacterium from the Soils of Schirmacher Oasis, Antarctica.</title>
        <authorList>
            <person name="Shivaji S."/>
            <person name="Ray M.K."/>
            <person name="Rao N.S."/>
            <person name="Saiserr L."/>
            <person name="Jagannadham M.V."/>
            <person name="Kumar G.S."/>
            <person name="Reddy G."/>
            <person name="Bhargava P.M."/>
        </authorList>
    </citation>
    <scope>NUCLEOTIDE SEQUENCE [LARGE SCALE GENOMIC DNA]</scope>
    <source>
        <strain evidence="3 4">4BY</strain>
    </source>
</reference>
<dbReference type="NCBIfam" id="TIGR00229">
    <property type="entry name" value="sensory_box"/>
    <property type="match status" value="1"/>
</dbReference>
<evidence type="ECO:0000313" key="4">
    <source>
        <dbReference type="Proteomes" id="UP000028007"/>
    </source>
</evidence>
<dbReference type="SUPFAM" id="SSF47384">
    <property type="entry name" value="Homodimeric domain of signal transducing histidine kinase"/>
    <property type="match status" value="1"/>
</dbReference>
<dbReference type="PANTHER" id="PTHR44757:SF2">
    <property type="entry name" value="BIOFILM ARCHITECTURE MAINTENANCE PROTEIN MBAA"/>
    <property type="match status" value="1"/>
</dbReference>
<comment type="caution">
    <text evidence="3">The sequence shown here is derived from an EMBL/GenBank/DDBJ whole genome shotgun (WGS) entry which is preliminary data.</text>
</comment>
<dbReference type="GO" id="GO:0000155">
    <property type="term" value="F:phosphorelay sensor kinase activity"/>
    <property type="evidence" value="ECO:0007669"/>
    <property type="project" value="InterPro"/>
</dbReference>
<dbReference type="Pfam" id="PF20969">
    <property type="entry name" value="MASE11"/>
    <property type="match status" value="1"/>
</dbReference>
<gene>
    <name evidence="3" type="ORF">N180_20645</name>
</gene>
<dbReference type="eggNOG" id="COG4251">
    <property type="taxonomic scope" value="Bacteria"/>
</dbReference>
<evidence type="ECO:0000259" key="2">
    <source>
        <dbReference type="PROSITE" id="PS50112"/>
    </source>
</evidence>
<feature type="transmembrane region" description="Helical" evidence="1">
    <location>
        <begin position="140"/>
        <end position="161"/>
    </location>
</feature>
<accession>A0A081PDP0</accession>
<keyword evidence="4" id="KW-1185">Reference proteome</keyword>
<feature type="transmembrane region" description="Helical" evidence="1">
    <location>
        <begin position="173"/>
        <end position="196"/>
    </location>
</feature>
<dbReference type="Proteomes" id="UP000028007">
    <property type="component" value="Unassembled WGS sequence"/>
</dbReference>
<dbReference type="InterPro" id="IPR000014">
    <property type="entry name" value="PAS"/>
</dbReference>